<keyword evidence="11" id="KW-0812">Transmembrane</keyword>
<keyword evidence="7" id="KW-0902">Two-component regulatory system</keyword>
<dbReference type="InterPro" id="IPR003661">
    <property type="entry name" value="HisK_dim/P_dom"/>
</dbReference>
<evidence type="ECO:0000313" key="16">
    <source>
        <dbReference type="EMBL" id="NMQ27561.1"/>
    </source>
</evidence>
<gene>
    <name evidence="16" type="ORF">E4Q23_07200</name>
</gene>
<comment type="subcellular location">
    <subcellularLocation>
        <location evidence="2">Membrane</location>
    </subcellularLocation>
</comment>
<proteinExistence type="predicted"/>
<dbReference type="SUPFAM" id="SSF47226">
    <property type="entry name" value="Histidine-containing phosphotransfer domain, HPT domain"/>
    <property type="match status" value="1"/>
</dbReference>
<keyword evidence="11" id="KW-1133">Transmembrane helix</keyword>
<evidence type="ECO:0000259" key="14">
    <source>
        <dbReference type="PROSITE" id="PS50885"/>
    </source>
</evidence>
<keyword evidence="4 9" id="KW-0597">Phosphoprotein</keyword>
<feature type="transmembrane region" description="Helical" evidence="11">
    <location>
        <begin position="62"/>
        <end position="83"/>
    </location>
</feature>
<dbReference type="SUPFAM" id="SSF52172">
    <property type="entry name" value="CheY-like"/>
    <property type="match status" value="1"/>
</dbReference>
<keyword evidence="10" id="KW-0175">Coiled coil</keyword>
<dbReference type="SUPFAM" id="SSF47384">
    <property type="entry name" value="Homodimeric domain of signal transducing histidine kinase"/>
    <property type="match status" value="1"/>
</dbReference>
<comment type="catalytic activity">
    <reaction evidence="1">
        <text>ATP + protein L-histidine = ADP + protein N-phospho-L-histidine.</text>
        <dbReference type="EC" id="2.7.13.3"/>
    </reaction>
</comment>
<feature type="transmembrane region" description="Helical" evidence="11">
    <location>
        <begin position="210"/>
        <end position="229"/>
    </location>
</feature>
<dbReference type="Gene3D" id="1.10.287.130">
    <property type="match status" value="1"/>
</dbReference>
<dbReference type="PROSITE" id="PS50110">
    <property type="entry name" value="RESPONSE_REGULATORY"/>
    <property type="match status" value="1"/>
</dbReference>
<evidence type="ECO:0000256" key="2">
    <source>
        <dbReference type="ARBA" id="ARBA00004370"/>
    </source>
</evidence>
<dbReference type="SMART" id="SM00073">
    <property type="entry name" value="HPT"/>
    <property type="match status" value="1"/>
</dbReference>
<dbReference type="Pfam" id="PF17152">
    <property type="entry name" value="CHASE8"/>
    <property type="match status" value="1"/>
</dbReference>
<dbReference type="CDD" id="cd00082">
    <property type="entry name" value="HisKA"/>
    <property type="match status" value="1"/>
</dbReference>
<dbReference type="InterPro" id="IPR036641">
    <property type="entry name" value="HPT_dom_sf"/>
</dbReference>
<dbReference type="InterPro" id="IPR033417">
    <property type="entry name" value="CHASE8"/>
</dbReference>
<dbReference type="InterPro" id="IPR003660">
    <property type="entry name" value="HAMP_dom"/>
</dbReference>
<name>A0ABX1TVY1_9PROT</name>
<dbReference type="PRINTS" id="PR00344">
    <property type="entry name" value="BCTRLSENSOR"/>
</dbReference>
<evidence type="ECO:0000256" key="1">
    <source>
        <dbReference type="ARBA" id="ARBA00000085"/>
    </source>
</evidence>
<evidence type="ECO:0000256" key="10">
    <source>
        <dbReference type="SAM" id="Coils"/>
    </source>
</evidence>
<dbReference type="Proteomes" id="UP000749010">
    <property type="component" value="Unassembled WGS sequence"/>
</dbReference>
<evidence type="ECO:0000256" key="3">
    <source>
        <dbReference type="ARBA" id="ARBA00012438"/>
    </source>
</evidence>
<dbReference type="SMART" id="SM00387">
    <property type="entry name" value="HATPase_c"/>
    <property type="match status" value="1"/>
</dbReference>
<dbReference type="Gene3D" id="3.40.50.2300">
    <property type="match status" value="1"/>
</dbReference>
<sequence length="845" mass="91083">MAAAPSVWCVPSNACSSRSIARLWNRHSSRPVPTFSSSPATWPISREKTEMRFRDLPLNNKMMLIIGLTVGAGLLISTLLFAGSEIDDNRQAELAKLNGMAEILAASSTAAIAFADTAAARETLAGLRIRPEVSGASITLHDGTLFAHYPADQTPVAATSPGASAALVAGAYWGNSLKIEYPIRQGKEVIATLSIESDLTPMWQDITQRMLVVLGGALIAFGVALLLAARLQRSVSAPILVLRQAMHRVGTDKDYAQRVMIDQRDEIGDLITGFNVMLSEVQLRDQELAKHRATLEDQVEQRTAQLRQAKEQAESANVAKSRFLANMSHEIRTPMNGVIGMADLLMETPLSAQQRRYTETLRVSAESLLHLLNNVLDLSKIESGRLEIEHLAFSPQQLVEEVVQPFREMASAKGVLLSLVIDPDVPAAVSGDPYRIKQIVSNLLSNAVKFTERGSIAVSLTCECTDLAQPELGSADAGDCALCYAVIDTGVGISPKNRDKLFAPFSQADDSTTRKFGGTGLGLVIIRELAQRMAGEVGFESEPGRGSTFWFRQRVQRHTQVLPQPAWLSQQARRLSGRVLLVEDNEVNREIAGAILDTLGCQVDCAHDGAQAVVAARAGIYDLILMDCQMPIMDGFAATRQIRSEEQQTERARCPIIALTANALAGDREQCLAAGMTDYLAKPINRAQLAAALERNLPATPAPCGDSGQPAASDAKSISQVQPDTPAAFDPRLVQALPMVADGSNPAFADRILDMFTSNATQILEAIEAASASGDATTLQRSGHTLKSSSATVGALALSEQARQLEMLLRAGSSPASDWPSRLRHAYDEFADKLAQYRITKFPAG</sequence>
<organism evidence="16 17">
    <name type="scientific">Candidatus Accumulibacter phosphatis</name>
    <dbReference type="NCBI Taxonomy" id="327160"/>
    <lineage>
        <taxon>Bacteria</taxon>
        <taxon>Pseudomonadati</taxon>
        <taxon>Pseudomonadota</taxon>
        <taxon>Betaproteobacteria</taxon>
        <taxon>Candidatus Accumulibacter</taxon>
    </lineage>
</organism>
<dbReference type="SUPFAM" id="SSF158472">
    <property type="entry name" value="HAMP domain-like"/>
    <property type="match status" value="1"/>
</dbReference>
<dbReference type="Pfam" id="PF01627">
    <property type="entry name" value="Hpt"/>
    <property type="match status" value="1"/>
</dbReference>
<dbReference type="EC" id="2.7.13.3" evidence="3"/>
<dbReference type="Pfam" id="PF00672">
    <property type="entry name" value="HAMP"/>
    <property type="match status" value="1"/>
</dbReference>
<comment type="caution">
    <text evidence="16">The sequence shown here is derived from an EMBL/GenBank/DDBJ whole genome shotgun (WGS) entry which is preliminary data.</text>
</comment>
<dbReference type="Gene3D" id="3.30.565.10">
    <property type="entry name" value="Histidine kinase-like ATPase, C-terminal domain"/>
    <property type="match status" value="1"/>
</dbReference>
<keyword evidence="11" id="KW-0472">Membrane</keyword>
<evidence type="ECO:0000256" key="9">
    <source>
        <dbReference type="PROSITE-ProRule" id="PRU00169"/>
    </source>
</evidence>
<evidence type="ECO:0000313" key="17">
    <source>
        <dbReference type="Proteomes" id="UP000749010"/>
    </source>
</evidence>
<dbReference type="PANTHER" id="PTHR45339:SF5">
    <property type="entry name" value="HISTIDINE KINASE"/>
    <property type="match status" value="1"/>
</dbReference>
<dbReference type="CDD" id="cd17546">
    <property type="entry name" value="REC_hyHK_CKI1_RcsC-like"/>
    <property type="match status" value="1"/>
</dbReference>
<dbReference type="CDD" id="cd06225">
    <property type="entry name" value="HAMP"/>
    <property type="match status" value="1"/>
</dbReference>
<dbReference type="CDD" id="cd00088">
    <property type="entry name" value="HPT"/>
    <property type="match status" value="1"/>
</dbReference>
<dbReference type="Gene3D" id="6.10.340.10">
    <property type="match status" value="1"/>
</dbReference>
<evidence type="ECO:0000256" key="6">
    <source>
        <dbReference type="ARBA" id="ARBA00022777"/>
    </source>
</evidence>
<dbReference type="InterPro" id="IPR036890">
    <property type="entry name" value="HATPase_C_sf"/>
</dbReference>
<feature type="coiled-coil region" evidence="10">
    <location>
        <begin position="292"/>
        <end position="319"/>
    </location>
</feature>
<evidence type="ECO:0000259" key="12">
    <source>
        <dbReference type="PROSITE" id="PS50109"/>
    </source>
</evidence>
<feature type="domain" description="HAMP" evidence="14">
    <location>
        <begin position="233"/>
        <end position="286"/>
    </location>
</feature>
<feature type="modified residue" description="4-aspartylphosphate" evidence="9">
    <location>
        <position position="627"/>
    </location>
</feature>
<dbReference type="PROSITE" id="PS50894">
    <property type="entry name" value="HPT"/>
    <property type="match status" value="1"/>
</dbReference>
<keyword evidence="5" id="KW-0808">Transferase</keyword>
<dbReference type="EMBL" id="SPMY01000019">
    <property type="protein sequence ID" value="NMQ27561.1"/>
    <property type="molecule type" value="Genomic_DNA"/>
</dbReference>
<feature type="domain" description="HPt" evidence="15">
    <location>
        <begin position="745"/>
        <end position="837"/>
    </location>
</feature>
<dbReference type="Pfam" id="PF02518">
    <property type="entry name" value="HATPase_c"/>
    <property type="match status" value="1"/>
</dbReference>
<dbReference type="InterPro" id="IPR003594">
    <property type="entry name" value="HATPase_dom"/>
</dbReference>
<dbReference type="SMART" id="SM00304">
    <property type="entry name" value="HAMP"/>
    <property type="match status" value="1"/>
</dbReference>
<dbReference type="InterPro" id="IPR036097">
    <property type="entry name" value="HisK_dim/P_sf"/>
</dbReference>
<keyword evidence="17" id="KW-1185">Reference proteome</keyword>
<dbReference type="InterPro" id="IPR004358">
    <property type="entry name" value="Sig_transdc_His_kin-like_C"/>
</dbReference>
<dbReference type="SMART" id="SM00388">
    <property type="entry name" value="HisKA"/>
    <property type="match status" value="1"/>
</dbReference>
<dbReference type="InterPro" id="IPR008207">
    <property type="entry name" value="Sig_transdc_His_kin_Hpt_dom"/>
</dbReference>
<accession>A0ABX1TVY1</accession>
<reference evidence="16 17" key="1">
    <citation type="submission" date="2019-03" db="EMBL/GenBank/DDBJ databases">
        <title>Metabolic reconstructions from genomes of highly enriched 'Candidatus Accumulibacter' and 'Candidatus Competibacter' bioreactor populations.</title>
        <authorList>
            <person name="Annavajhala M.K."/>
            <person name="Welles L."/>
            <person name="Abbas B."/>
            <person name="Sorokin D."/>
            <person name="Park H."/>
            <person name="Van Loosdrecht M."/>
            <person name="Chandran K."/>
        </authorList>
    </citation>
    <scope>NUCLEOTIDE SEQUENCE [LARGE SCALE GENOMIC DNA]</scope>
    <source>
        <strain evidence="16 17">SBR_S</strain>
    </source>
</reference>
<dbReference type="PANTHER" id="PTHR45339">
    <property type="entry name" value="HYBRID SIGNAL TRANSDUCTION HISTIDINE KINASE J"/>
    <property type="match status" value="1"/>
</dbReference>
<keyword evidence="6" id="KW-0418">Kinase</keyword>
<dbReference type="CDD" id="cd16922">
    <property type="entry name" value="HATPase_EvgS-ArcB-TorS-like"/>
    <property type="match status" value="1"/>
</dbReference>
<feature type="modified residue" description="Phosphohistidine" evidence="8">
    <location>
        <position position="784"/>
    </location>
</feature>
<feature type="domain" description="Response regulatory" evidence="13">
    <location>
        <begin position="578"/>
        <end position="697"/>
    </location>
</feature>
<dbReference type="SUPFAM" id="SSF55874">
    <property type="entry name" value="ATPase domain of HSP90 chaperone/DNA topoisomerase II/histidine kinase"/>
    <property type="match status" value="1"/>
</dbReference>
<dbReference type="Gene3D" id="1.20.120.160">
    <property type="entry name" value="HPT domain"/>
    <property type="match status" value="1"/>
</dbReference>
<dbReference type="SMART" id="SM00448">
    <property type="entry name" value="REC"/>
    <property type="match status" value="1"/>
</dbReference>
<evidence type="ECO:0000256" key="4">
    <source>
        <dbReference type="ARBA" id="ARBA00022553"/>
    </source>
</evidence>
<dbReference type="Pfam" id="PF00072">
    <property type="entry name" value="Response_reg"/>
    <property type="match status" value="1"/>
</dbReference>
<dbReference type="Pfam" id="PF00512">
    <property type="entry name" value="HisKA"/>
    <property type="match status" value="1"/>
</dbReference>
<feature type="domain" description="Histidine kinase" evidence="12">
    <location>
        <begin position="326"/>
        <end position="557"/>
    </location>
</feature>
<evidence type="ECO:0000256" key="11">
    <source>
        <dbReference type="SAM" id="Phobius"/>
    </source>
</evidence>
<evidence type="ECO:0000256" key="8">
    <source>
        <dbReference type="PROSITE-ProRule" id="PRU00110"/>
    </source>
</evidence>
<dbReference type="PROSITE" id="PS50885">
    <property type="entry name" value="HAMP"/>
    <property type="match status" value="1"/>
</dbReference>
<evidence type="ECO:0000259" key="15">
    <source>
        <dbReference type="PROSITE" id="PS50894"/>
    </source>
</evidence>
<dbReference type="PROSITE" id="PS50109">
    <property type="entry name" value="HIS_KIN"/>
    <property type="match status" value="1"/>
</dbReference>
<dbReference type="InterPro" id="IPR001789">
    <property type="entry name" value="Sig_transdc_resp-reg_receiver"/>
</dbReference>
<evidence type="ECO:0000256" key="5">
    <source>
        <dbReference type="ARBA" id="ARBA00022679"/>
    </source>
</evidence>
<protein>
    <recommendedName>
        <fullName evidence="3">histidine kinase</fullName>
        <ecNumber evidence="3">2.7.13.3</ecNumber>
    </recommendedName>
</protein>
<evidence type="ECO:0000259" key="13">
    <source>
        <dbReference type="PROSITE" id="PS50110"/>
    </source>
</evidence>
<evidence type="ECO:0000256" key="7">
    <source>
        <dbReference type="ARBA" id="ARBA00023012"/>
    </source>
</evidence>
<dbReference type="InterPro" id="IPR005467">
    <property type="entry name" value="His_kinase_dom"/>
</dbReference>
<dbReference type="InterPro" id="IPR011006">
    <property type="entry name" value="CheY-like_superfamily"/>
</dbReference>